<evidence type="ECO:0000256" key="1">
    <source>
        <dbReference type="SAM" id="SignalP"/>
    </source>
</evidence>
<reference evidence="2" key="1">
    <citation type="submission" date="2020-11" db="EMBL/GenBank/DDBJ databases">
        <authorList>
            <person name="Tran Van P."/>
        </authorList>
    </citation>
    <scope>NUCLEOTIDE SEQUENCE</scope>
</reference>
<sequence length="216" mass="24931">MCLMNSLIATLLSVLSLVVTIEGQFNWQTRDSFDEIRKQLDKVVEDNCKVMDINELFLPQSSVTHIPDLKWLGIDPIFPNRTNLLHIHNMALSRAFYLSYILQKAPDDSEPGFMYYFLSAIADVAANRYINASSIYYGPHMAFTPSYKGFFNKTMPLFAPRAFRADHLNDPYHLEGTSTLNTIEAIDLGAIQNNSFSTNYTHEQYKINEWYRLWLP</sequence>
<dbReference type="OrthoDB" id="9970547at2759"/>
<dbReference type="Proteomes" id="UP000728032">
    <property type="component" value="Unassembled WGS sequence"/>
</dbReference>
<accession>A0A7R9MIH8</accession>
<keyword evidence="3" id="KW-1185">Reference proteome</keyword>
<feature type="signal peptide" evidence="1">
    <location>
        <begin position="1"/>
        <end position="23"/>
    </location>
</feature>
<evidence type="ECO:0000313" key="3">
    <source>
        <dbReference type="Proteomes" id="UP000728032"/>
    </source>
</evidence>
<dbReference type="AlphaFoldDB" id="A0A7R9MIH8"/>
<protein>
    <submittedName>
        <fullName evidence="2">Uncharacterized protein</fullName>
    </submittedName>
</protein>
<name>A0A7R9MIH8_9ACAR</name>
<keyword evidence="1" id="KW-0732">Signal</keyword>
<feature type="chain" id="PRO_5036403650" evidence="1">
    <location>
        <begin position="24"/>
        <end position="216"/>
    </location>
</feature>
<organism evidence="2">
    <name type="scientific">Oppiella nova</name>
    <dbReference type="NCBI Taxonomy" id="334625"/>
    <lineage>
        <taxon>Eukaryota</taxon>
        <taxon>Metazoa</taxon>
        <taxon>Ecdysozoa</taxon>
        <taxon>Arthropoda</taxon>
        <taxon>Chelicerata</taxon>
        <taxon>Arachnida</taxon>
        <taxon>Acari</taxon>
        <taxon>Acariformes</taxon>
        <taxon>Sarcoptiformes</taxon>
        <taxon>Oribatida</taxon>
        <taxon>Brachypylina</taxon>
        <taxon>Oppioidea</taxon>
        <taxon>Oppiidae</taxon>
        <taxon>Oppiella</taxon>
    </lineage>
</organism>
<evidence type="ECO:0000313" key="2">
    <source>
        <dbReference type="EMBL" id="CAD7660866.1"/>
    </source>
</evidence>
<gene>
    <name evidence="2" type="ORF">ONB1V03_LOCUS17429</name>
</gene>
<dbReference type="EMBL" id="OC936383">
    <property type="protein sequence ID" value="CAD7660866.1"/>
    <property type="molecule type" value="Genomic_DNA"/>
</dbReference>
<proteinExistence type="predicted"/>
<dbReference type="EMBL" id="CAJPVJ010021558">
    <property type="protein sequence ID" value="CAG2178002.1"/>
    <property type="molecule type" value="Genomic_DNA"/>
</dbReference>
<feature type="non-terminal residue" evidence="2">
    <location>
        <position position="216"/>
    </location>
</feature>